<dbReference type="Pfam" id="PF00753">
    <property type="entry name" value="Lactamase_B"/>
    <property type="match status" value="1"/>
</dbReference>
<dbReference type="EMBL" id="BAAAUX010000011">
    <property type="protein sequence ID" value="GAA2787625.1"/>
    <property type="molecule type" value="Genomic_DNA"/>
</dbReference>
<name>A0ABN3VC33_9PSEU</name>
<feature type="domain" description="Metallo-beta-lactamase" evidence="1">
    <location>
        <begin position="21"/>
        <end position="182"/>
    </location>
</feature>
<evidence type="ECO:0000313" key="2">
    <source>
        <dbReference type="EMBL" id="GAA2787625.1"/>
    </source>
</evidence>
<proteinExistence type="predicted"/>
<keyword evidence="3" id="KW-1185">Reference proteome</keyword>
<comment type="caution">
    <text evidence="2">The sequence shown here is derived from an EMBL/GenBank/DDBJ whole genome shotgun (WGS) entry which is preliminary data.</text>
</comment>
<dbReference type="PANTHER" id="PTHR42773:SF1">
    <property type="entry name" value="METALLO-BETA-LACTAMASE FAMILY PROTEIN"/>
    <property type="match status" value="1"/>
</dbReference>
<sequence>MRKIKEDLWETEPEYPMPGLSTHAYLWQAPSGNVLFYNTTHEHELDRMAELGGVAHHYLSHQDEIAPSLLAIKKRFNSTLHSAAAEADVVSETAPVDNAFDRRHVAVDDIEVIPTPGHTPGSTCFLVPSPTGQRYLFTGDSIFLGADGRWTAGYIEGMSDRDALATSLAGLASLTPDVVVSSAFAGDSGVTELGDRLWADCVQEALRSLSPETNAG</sequence>
<protein>
    <submittedName>
        <fullName evidence="2">MBL fold metallo-hydrolase</fullName>
    </submittedName>
</protein>
<dbReference type="InterPro" id="IPR036866">
    <property type="entry name" value="RibonucZ/Hydroxyglut_hydro"/>
</dbReference>
<evidence type="ECO:0000313" key="3">
    <source>
        <dbReference type="Proteomes" id="UP001500979"/>
    </source>
</evidence>
<dbReference type="SUPFAM" id="SSF56281">
    <property type="entry name" value="Metallo-hydrolase/oxidoreductase"/>
    <property type="match status" value="1"/>
</dbReference>
<dbReference type="SMART" id="SM00849">
    <property type="entry name" value="Lactamase_B"/>
    <property type="match status" value="1"/>
</dbReference>
<dbReference type="Gene3D" id="3.60.15.10">
    <property type="entry name" value="Ribonuclease Z/Hydroxyacylglutathione hydrolase-like"/>
    <property type="match status" value="1"/>
</dbReference>
<reference evidence="2 3" key="1">
    <citation type="journal article" date="2019" name="Int. J. Syst. Evol. Microbiol.">
        <title>The Global Catalogue of Microorganisms (GCM) 10K type strain sequencing project: providing services to taxonomists for standard genome sequencing and annotation.</title>
        <authorList>
            <consortium name="The Broad Institute Genomics Platform"/>
            <consortium name="The Broad Institute Genome Sequencing Center for Infectious Disease"/>
            <person name="Wu L."/>
            <person name="Ma J."/>
        </authorList>
    </citation>
    <scope>NUCLEOTIDE SEQUENCE [LARGE SCALE GENOMIC DNA]</scope>
    <source>
        <strain evidence="2 3">JCM 9383</strain>
    </source>
</reference>
<gene>
    <name evidence="2" type="ORF">GCM10010470_22610</name>
</gene>
<dbReference type="PANTHER" id="PTHR42773">
    <property type="entry name" value="METALLO-BETA-LACTAMASE-RELATED"/>
    <property type="match status" value="1"/>
</dbReference>
<dbReference type="RefSeq" id="WP_344679532.1">
    <property type="nucleotide sequence ID" value="NZ_BAAAUX010000011.1"/>
</dbReference>
<dbReference type="InterPro" id="IPR001279">
    <property type="entry name" value="Metallo-B-lactamas"/>
</dbReference>
<dbReference type="Proteomes" id="UP001500979">
    <property type="component" value="Unassembled WGS sequence"/>
</dbReference>
<evidence type="ECO:0000259" key="1">
    <source>
        <dbReference type="SMART" id="SM00849"/>
    </source>
</evidence>
<accession>A0ABN3VC33</accession>
<organism evidence="2 3">
    <name type="scientific">Saccharopolyspora taberi</name>
    <dbReference type="NCBI Taxonomy" id="60895"/>
    <lineage>
        <taxon>Bacteria</taxon>
        <taxon>Bacillati</taxon>
        <taxon>Actinomycetota</taxon>
        <taxon>Actinomycetes</taxon>
        <taxon>Pseudonocardiales</taxon>
        <taxon>Pseudonocardiaceae</taxon>
        <taxon>Saccharopolyspora</taxon>
    </lineage>
</organism>